<feature type="transmembrane region" description="Helical" evidence="1">
    <location>
        <begin position="103"/>
        <end position="127"/>
    </location>
</feature>
<dbReference type="Proteomes" id="UP000191094">
    <property type="component" value="Unassembled WGS sequence"/>
</dbReference>
<evidence type="ECO:0000313" key="3">
    <source>
        <dbReference type="Proteomes" id="UP000191094"/>
    </source>
</evidence>
<protein>
    <recommendedName>
        <fullName evidence="4">Transmembrane protein</fullName>
    </recommendedName>
</protein>
<dbReference type="EMBL" id="MUYT01000004">
    <property type="protein sequence ID" value="OOS22003.1"/>
    <property type="molecule type" value="Genomic_DNA"/>
</dbReference>
<evidence type="ECO:0008006" key="4">
    <source>
        <dbReference type="Google" id="ProtNLM"/>
    </source>
</evidence>
<dbReference type="AlphaFoldDB" id="A0A1T0CI88"/>
<gene>
    <name evidence="2" type="ORF">B0682_03550</name>
</gene>
<evidence type="ECO:0000256" key="1">
    <source>
        <dbReference type="SAM" id="Phobius"/>
    </source>
</evidence>
<name>A0A1T0CI88_9GAMM</name>
<keyword evidence="3" id="KW-1185">Reference proteome</keyword>
<dbReference type="STRING" id="90241.B0682_03550"/>
<accession>A0A1T0CI88</accession>
<feature type="transmembrane region" description="Helical" evidence="1">
    <location>
        <begin position="27"/>
        <end position="50"/>
    </location>
</feature>
<comment type="caution">
    <text evidence="2">The sequence shown here is derived from an EMBL/GenBank/DDBJ whole genome shotgun (WGS) entry which is preliminary data.</text>
</comment>
<keyword evidence="1" id="KW-1133">Transmembrane helix</keyword>
<keyword evidence="1" id="KW-0472">Membrane</keyword>
<evidence type="ECO:0000313" key="2">
    <source>
        <dbReference type="EMBL" id="OOS22003.1"/>
    </source>
</evidence>
<proteinExistence type="predicted"/>
<feature type="transmembrane region" description="Helical" evidence="1">
    <location>
        <begin position="71"/>
        <end position="97"/>
    </location>
</feature>
<reference evidence="2 3" key="1">
    <citation type="submission" date="2017-02" db="EMBL/GenBank/DDBJ databases">
        <title>Draft genome sequence of Moraxella lincolnii CCUG 9405T type strain.</title>
        <authorList>
            <person name="Salva-Serra F."/>
            <person name="Engstrom-Jakobsson H."/>
            <person name="Thorell K."/>
            <person name="Jaen-Luchoro D."/>
            <person name="Gonzales-Siles L."/>
            <person name="Karlsson R."/>
            <person name="Yazdan S."/>
            <person name="Boulund F."/>
            <person name="Johnning A."/>
            <person name="Engstrand L."/>
            <person name="Kristiansson E."/>
            <person name="Moore E."/>
        </authorList>
    </citation>
    <scope>NUCLEOTIDE SEQUENCE [LARGE SCALE GENOMIC DNA]</scope>
    <source>
        <strain evidence="2 3">CCUG 9405</strain>
    </source>
</reference>
<keyword evidence="1" id="KW-0812">Transmembrane</keyword>
<sequence>MSHQSVAQHSSYGTDLSDLIKLNHLTYFLYVLSYFTAGLLWVVPIIINYLKRDKASGTWLATHFDWQIKTFWYGLIYGVVAIVVMLLSFVGGFATIFTENVNIGVGSGLLFIVGFLLLVFAVLWHLYRIIRGWVALSNNQPVP</sequence>
<organism evidence="2 3">
    <name type="scientific">Lwoffella lincolnii</name>
    <dbReference type="NCBI Taxonomy" id="90241"/>
    <lineage>
        <taxon>Bacteria</taxon>
        <taxon>Pseudomonadati</taxon>
        <taxon>Pseudomonadota</taxon>
        <taxon>Gammaproteobacteria</taxon>
        <taxon>Moraxellales</taxon>
        <taxon>Moraxellaceae</taxon>
        <taxon>Lwoffella</taxon>
    </lineage>
</organism>